<dbReference type="AlphaFoldDB" id="A0A518J1V1"/>
<organism evidence="2 3">
    <name type="scientific">Rosistilla oblonga</name>
    <dbReference type="NCBI Taxonomy" id="2527990"/>
    <lineage>
        <taxon>Bacteria</taxon>
        <taxon>Pseudomonadati</taxon>
        <taxon>Planctomycetota</taxon>
        <taxon>Planctomycetia</taxon>
        <taxon>Pirellulales</taxon>
        <taxon>Pirellulaceae</taxon>
        <taxon>Rosistilla</taxon>
    </lineage>
</organism>
<evidence type="ECO:0000313" key="2">
    <source>
        <dbReference type="EMBL" id="QDV59314.1"/>
    </source>
</evidence>
<proteinExistence type="predicted"/>
<keyword evidence="2" id="KW-0808">Transferase</keyword>
<protein>
    <submittedName>
        <fullName evidence="2">Polysaccharide pyruvyl transferase</fullName>
    </submittedName>
</protein>
<dbReference type="PANTHER" id="PTHR36836:SF1">
    <property type="entry name" value="COLANIC ACID BIOSYNTHESIS PROTEIN WCAK"/>
    <property type="match status" value="1"/>
</dbReference>
<dbReference type="EMBL" id="CP036318">
    <property type="protein sequence ID" value="QDV59314.1"/>
    <property type="molecule type" value="Genomic_DNA"/>
</dbReference>
<reference evidence="2 3" key="1">
    <citation type="submission" date="2019-02" db="EMBL/GenBank/DDBJ databases">
        <title>Deep-cultivation of Planctomycetes and their phenomic and genomic characterization uncovers novel biology.</title>
        <authorList>
            <person name="Wiegand S."/>
            <person name="Jogler M."/>
            <person name="Boedeker C."/>
            <person name="Pinto D."/>
            <person name="Vollmers J."/>
            <person name="Rivas-Marin E."/>
            <person name="Kohn T."/>
            <person name="Peeters S.H."/>
            <person name="Heuer A."/>
            <person name="Rast P."/>
            <person name="Oberbeckmann S."/>
            <person name="Bunk B."/>
            <person name="Jeske O."/>
            <person name="Meyerdierks A."/>
            <person name="Storesund J.E."/>
            <person name="Kallscheuer N."/>
            <person name="Luecker S."/>
            <person name="Lage O.M."/>
            <person name="Pohl T."/>
            <person name="Merkel B.J."/>
            <person name="Hornburger P."/>
            <person name="Mueller R.-W."/>
            <person name="Bruemmer F."/>
            <person name="Labrenz M."/>
            <person name="Spormann A.M."/>
            <person name="Op den Camp H."/>
            <person name="Overmann J."/>
            <person name="Amann R."/>
            <person name="Jetten M.S.M."/>
            <person name="Mascher T."/>
            <person name="Medema M.H."/>
            <person name="Devos D.P."/>
            <person name="Kaster A.-K."/>
            <person name="Ovreas L."/>
            <person name="Rohde M."/>
            <person name="Galperin M.Y."/>
            <person name="Jogler C."/>
        </authorList>
    </citation>
    <scope>NUCLEOTIDE SEQUENCE [LARGE SCALE GENOMIC DNA]</scope>
    <source>
        <strain evidence="2 3">Mal33</strain>
    </source>
</reference>
<dbReference type="Pfam" id="PF04230">
    <property type="entry name" value="PS_pyruv_trans"/>
    <property type="match status" value="1"/>
</dbReference>
<accession>A0A518J1V1</accession>
<dbReference type="Proteomes" id="UP000316770">
    <property type="component" value="Chromosome"/>
</dbReference>
<evidence type="ECO:0000313" key="3">
    <source>
        <dbReference type="Proteomes" id="UP000316770"/>
    </source>
</evidence>
<dbReference type="InterPro" id="IPR007345">
    <property type="entry name" value="Polysacch_pyruvyl_Trfase"/>
</dbReference>
<evidence type="ECO:0000259" key="1">
    <source>
        <dbReference type="Pfam" id="PF04230"/>
    </source>
</evidence>
<dbReference type="PANTHER" id="PTHR36836">
    <property type="entry name" value="COLANIC ACID BIOSYNTHESIS PROTEIN WCAK"/>
    <property type="match status" value="1"/>
</dbReference>
<gene>
    <name evidence="2" type="ORF">Mal33_53420</name>
</gene>
<feature type="domain" description="Polysaccharide pyruvyl transferase" evidence="1">
    <location>
        <begin position="45"/>
        <end position="349"/>
    </location>
</feature>
<name>A0A518J1V1_9BACT</name>
<sequence length="414" mass="45391">MLKSILKSVASESINSLGRTKRLFTNRPDKVPQVGLLVPAWQGSLGDEAVITAATEFLKRDRNAEVTLIGFDRGAPWNSIKLIDHRIGIPDFFTTGGWPERRRMTSQFCKFDQFFLLGTDMLDGHYTDWHSSGLLTIARQAAMSGIPTNAVGFSLKDCPAEQAIQGLRALAACRSTTMCIRDQVSLTRYKKFVAGNAELTADPAFLLEPDASKHGARSWVRSQSSEGNLCLGLNLSSHVYDSLSESEQTAILVAIRDSILALAEKSKPISVLLIPHDIRIDFDDVRLCKLVQHAIHDLPGVESYVMQTPYSPGIIKSIVAELDFVLSSRMHLAIACLGAGTPVGCITYQGKFEGLYQHFGISDCTISPEDAMSSPNLTEFLIQRVLTRASIASRIADSIPGVTRLAQRNFEFTG</sequence>
<dbReference type="GO" id="GO:0016740">
    <property type="term" value="F:transferase activity"/>
    <property type="evidence" value="ECO:0007669"/>
    <property type="project" value="UniProtKB-KW"/>
</dbReference>
<keyword evidence="3" id="KW-1185">Reference proteome</keyword>